<dbReference type="GO" id="GO:0015344">
    <property type="term" value="F:siderophore uptake transmembrane transporter activity"/>
    <property type="evidence" value="ECO:0007669"/>
    <property type="project" value="TreeGrafter"/>
</dbReference>
<evidence type="ECO:0000256" key="3">
    <source>
        <dbReference type="ARBA" id="ARBA00022448"/>
    </source>
</evidence>
<dbReference type="GO" id="GO:0038023">
    <property type="term" value="F:signaling receptor activity"/>
    <property type="evidence" value="ECO:0007669"/>
    <property type="project" value="InterPro"/>
</dbReference>
<organism evidence="19 20">
    <name type="scientific">Ectopseudomonas chengduensis</name>
    <dbReference type="NCBI Taxonomy" id="489632"/>
    <lineage>
        <taxon>Bacteria</taxon>
        <taxon>Pseudomonadati</taxon>
        <taxon>Pseudomonadota</taxon>
        <taxon>Gammaproteobacteria</taxon>
        <taxon>Pseudomonadales</taxon>
        <taxon>Pseudomonadaceae</taxon>
        <taxon>Ectopseudomonas</taxon>
    </lineage>
</organism>
<proteinExistence type="inferred from homology"/>
<comment type="subcellular location">
    <subcellularLocation>
        <location evidence="1 14">Cell outer membrane</location>
        <topology evidence="1 14">Multi-pass membrane protein</topology>
    </subcellularLocation>
</comment>
<evidence type="ECO:0000313" key="19">
    <source>
        <dbReference type="EMBL" id="SDC02743.1"/>
    </source>
</evidence>
<evidence type="ECO:0000256" key="10">
    <source>
        <dbReference type="ARBA" id="ARBA00023077"/>
    </source>
</evidence>
<keyword evidence="10 16" id="KW-0798">TonB box</keyword>
<dbReference type="AlphaFoldDB" id="A0A1G6I8N7"/>
<dbReference type="InterPro" id="IPR037066">
    <property type="entry name" value="Plug_dom_sf"/>
</dbReference>
<dbReference type="Proteomes" id="UP000199467">
    <property type="component" value="Unassembled WGS sequence"/>
</dbReference>
<dbReference type="PANTHER" id="PTHR32552">
    <property type="entry name" value="FERRICHROME IRON RECEPTOR-RELATED"/>
    <property type="match status" value="1"/>
</dbReference>
<evidence type="ECO:0000256" key="6">
    <source>
        <dbReference type="ARBA" id="ARBA00022692"/>
    </source>
</evidence>
<dbReference type="GO" id="GO:0009279">
    <property type="term" value="C:cell outer membrane"/>
    <property type="evidence" value="ECO:0007669"/>
    <property type="project" value="UniProtKB-SubCell"/>
</dbReference>
<feature type="domain" description="TonB-dependent receptor-like beta-barrel" evidence="17">
    <location>
        <begin position="312"/>
        <end position="744"/>
    </location>
</feature>
<protein>
    <submittedName>
        <fullName evidence="19">Iron complex outermembrane recepter protein</fullName>
    </submittedName>
</protein>
<dbReference type="InterPro" id="IPR012910">
    <property type="entry name" value="Plug_dom"/>
</dbReference>
<evidence type="ECO:0000256" key="5">
    <source>
        <dbReference type="ARBA" id="ARBA00022496"/>
    </source>
</evidence>
<dbReference type="GO" id="GO:0015891">
    <property type="term" value="P:siderophore transport"/>
    <property type="evidence" value="ECO:0007669"/>
    <property type="project" value="InterPro"/>
</dbReference>
<evidence type="ECO:0000256" key="2">
    <source>
        <dbReference type="ARBA" id="ARBA00009810"/>
    </source>
</evidence>
<evidence type="ECO:0000256" key="11">
    <source>
        <dbReference type="ARBA" id="ARBA00023136"/>
    </source>
</evidence>
<dbReference type="PANTHER" id="PTHR32552:SF84">
    <property type="entry name" value="TONB-DEPENDENT RECEPTOR-RELATED"/>
    <property type="match status" value="1"/>
</dbReference>
<feature type="short sequence motif" description="TonB C-terminal box" evidence="15">
    <location>
        <begin position="759"/>
        <end position="776"/>
    </location>
</feature>
<name>A0A1G6I8N7_9GAMM</name>
<dbReference type="SUPFAM" id="SSF56935">
    <property type="entry name" value="Porins"/>
    <property type="match status" value="1"/>
</dbReference>
<dbReference type="InterPro" id="IPR010105">
    <property type="entry name" value="TonB_sidphr_rcpt"/>
</dbReference>
<keyword evidence="5" id="KW-0410">Iron transport</keyword>
<sequence length="776" mass="85071">MARHFRYKNLSSACLNEGREPVSGYLRKTIMLCYNNNIIASGTNCEASRLTAFNAYTRSLERPDDSPGRSGITHVQHLLRLCSLPFALLVGGVAMASESHVDLPAVTVQAHAAEEGESDLHTPTTSGSRLELSALQTPASTSSLSGAEVRGRNNLTVQEAVTRTPGISSIGSPGNGGTALSARGFTGHSATMQLYDGTRQYVGAGTVTFPVDTWSVARIDVLRGPASVLYGEGATGAVINVVPKKPFAGEIRNQLRLGYGSDDRRQAALDSGGSLSDELSYRFNINQQASNGWVDRGDSDSLALSAALRWDAHDDLSFTLSHDHGDQSPIRYLGTPLVAGKYRESIRERNYNVADADIRYNDQITRLVTDWRINDALSASNQLYYIKTQRYWRNAEAYRWQPGDTVERSEFYRIKHTQEQVGDRQTFTLYHALFGLDSRTVVGVDYNRIHFARQHDFASSFSDSVPLAGSGGGQYQSTDPLGYGPRERNLARQFSLFAENRTQLTERLSLVTGVRRDQVHIQRDNLIDGSSVDRSLSGDNWRAGLVFALTPELSLYGQYATSTEGVNNLLTLNPTQQQFDLSEARQSEIGLKQMFWGGQGEWTLAAYHIVKKKLLSRTTPTSPTEQIGQQSSDGLEVSLELALGQGWQVSANAALVRAEYDDFIEGGGDRSGNRPTDVPKRTANLWLNKALGGGVDAGIGARYVDARYADTANTAKAPGYTVVDANIAWQALPDVRLGLELNNLFDRQYATTASSDGEQWYLGAPRSFFVTADYSF</sequence>
<keyword evidence="7" id="KW-0732">Signal</keyword>
<keyword evidence="6 14" id="KW-0812">Transmembrane</keyword>
<keyword evidence="12" id="KW-0675">Receptor</keyword>
<evidence type="ECO:0000259" key="18">
    <source>
        <dbReference type="Pfam" id="PF07715"/>
    </source>
</evidence>
<keyword evidence="4 14" id="KW-1134">Transmembrane beta strand</keyword>
<keyword evidence="11 14" id="KW-0472">Membrane</keyword>
<evidence type="ECO:0000256" key="1">
    <source>
        <dbReference type="ARBA" id="ARBA00004571"/>
    </source>
</evidence>
<evidence type="ECO:0000313" key="20">
    <source>
        <dbReference type="Proteomes" id="UP000199467"/>
    </source>
</evidence>
<dbReference type="CDD" id="cd01347">
    <property type="entry name" value="ligand_gated_channel"/>
    <property type="match status" value="1"/>
</dbReference>
<dbReference type="EMBL" id="FMZQ01000001">
    <property type="protein sequence ID" value="SDC02743.1"/>
    <property type="molecule type" value="Genomic_DNA"/>
</dbReference>
<evidence type="ECO:0000256" key="4">
    <source>
        <dbReference type="ARBA" id="ARBA00022452"/>
    </source>
</evidence>
<dbReference type="PROSITE" id="PS01156">
    <property type="entry name" value="TONB_DEPENDENT_REC_2"/>
    <property type="match status" value="1"/>
</dbReference>
<evidence type="ECO:0000256" key="13">
    <source>
        <dbReference type="ARBA" id="ARBA00023237"/>
    </source>
</evidence>
<dbReference type="NCBIfam" id="TIGR01783">
    <property type="entry name" value="TonB-siderophor"/>
    <property type="match status" value="1"/>
</dbReference>
<evidence type="ECO:0000256" key="12">
    <source>
        <dbReference type="ARBA" id="ARBA00023170"/>
    </source>
</evidence>
<evidence type="ECO:0000256" key="15">
    <source>
        <dbReference type="PROSITE-ProRule" id="PRU10144"/>
    </source>
</evidence>
<keyword evidence="3 14" id="KW-0813">Transport</keyword>
<keyword evidence="20" id="KW-1185">Reference proteome</keyword>
<dbReference type="Gene3D" id="2.170.130.10">
    <property type="entry name" value="TonB-dependent receptor, plug domain"/>
    <property type="match status" value="1"/>
</dbReference>
<dbReference type="InterPro" id="IPR000531">
    <property type="entry name" value="Beta-barrel_TonB"/>
</dbReference>
<evidence type="ECO:0000256" key="16">
    <source>
        <dbReference type="RuleBase" id="RU003357"/>
    </source>
</evidence>
<dbReference type="InterPro" id="IPR010917">
    <property type="entry name" value="TonB_rcpt_CS"/>
</dbReference>
<evidence type="ECO:0000256" key="14">
    <source>
        <dbReference type="PROSITE-ProRule" id="PRU01360"/>
    </source>
</evidence>
<keyword evidence="8" id="KW-0408">Iron</keyword>
<dbReference type="Gene3D" id="2.40.170.20">
    <property type="entry name" value="TonB-dependent receptor, beta-barrel domain"/>
    <property type="match status" value="1"/>
</dbReference>
<dbReference type="PROSITE" id="PS52016">
    <property type="entry name" value="TONB_DEPENDENT_REC_3"/>
    <property type="match status" value="1"/>
</dbReference>
<dbReference type="Pfam" id="PF07715">
    <property type="entry name" value="Plug"/>
    <property type="match status" value="1"/>
</dbReference>
<keyword evidence="13 14" id="KW-0998">Cell outer membrane</keyword>
<keyword evidence="9" id="KW-0406">Ion transport</keyword>
<comment type="similarity">
    <text evidence="2 14 16">Belongs to the TonB-dependent receptor family.</text>
</comment>
<dbReference type="Pfam" id="PF00593">
    <property type="entry name" value="TonB_dep_Rec_b-barrel"/>
    <property type="match status" value="1"/>
</dbReference>
<evidence type="ECO:0000259" key="17">
    <source>
        <dbReference type="Pfam" id="PF00593"/>
    </source>
</evidence>
<reference evidence="20" key="1">
    <citation type="submission" date="2016-10" db="EMBL/GenBank/DDBJ databases">
        <authorList>
            <person name="Varghese N."/>
            <person name="Submissions S."/>
        </authorList>
    </citation>
    <scope>NUCLEOTIDE SEQUENCE [LARGE SCALE GENOMIC DNA]</scope>
    <source>
        <strain evidence="20">DSM 26382</strain>
    </source>
</reference>
<evidence type="ECO:0000256" key="8">
    <source>
        <dbReference type="ARBA" id="ARBA00023004"/>
    </source>
</evidence>
<accession>A0A1G6I8N7</accession>
<gene>
    <name evidence="19" type="ORF">SAMN05216576_101132</name>
</gene>
<dbReference type="InterPro" id="IPR036942">
    <property type="entry name" value="Beta-barrel_TonB_sf"/>
</dbReference>
<feature type="domain" description="TonB-dependent receptor plug" evidence="18">
    <location>
        <begin position="135"/>
        <end position="238"/>
    </location>
</feature>
<dbReference type="InterPro" id="IPR039426">
    <property type="entry name" value="TonB-dep_rcpt-like"/>
</dbReference>
<evidence type="ECO:0000256" key="7">
    <source>
        <dbReference type="ARBA" id="ARBA00022729"/>
    </source>
</evidence>
<evidence type="ECO:0000256" key="9">
    <source>
        <dbReference type="ARBA" id="ARBA00023065"/>
    </source>
</evidence>